<dbReference type="InterPro" id="IPR050807">
    <property type="entry name" value="TransReg_Diox_bact_type"/>
</dbReference>
<evidence type="ECO:0000313" key="5">
    <source>
        <dbReference type="EMBL" id="QPL30521.1"/>
    </source>
</evidence>
<dbReference type="InterPro" id="IPR010982">
    <property type="entry name" value="Lambda_DNA-bd_dom_sf"/>
</dbReference>
<reference evidence="5 6" key="1">
    <citation type="submission" date="2020-11" db="EMBL/GenBank/DDBJ databases">
        <title>The Complete Genome of Pseudomonas fragi A13BB.</title>
        <authorList>
            <person name="Awolope O.K."/>
            <person name="O'Driscoll N.H."/>
            <person name="Di Salvo A."/>
            <person name="Lamb A.J."/>
        </authorList>
    </citation>
    <scope>NUCLEOTIDE SEQUENCE [LARGE SCALE GENOMIC DNA]</scope>
    <source>
        <strain evidence="5 6">A13BB</strain>
    </source>
</reference>
<dbReference type="GO" id="GO:0005829">
    <property type="term" value="C:cytosol"/>
    <property type="evidence" value="ECO:0007669"/>
    <property type="project" value="TreeGrafter"/>
</dbReference>
<dbReference type="CDD" id="cd00093">
    <property type="entry name" value="HTH_XRE"/>
    <property type="match status" value="1"/>
</dbReference>
<proteinExistence type="predicted"/>
<keyword evidence="1" id="KW-0805">Transcription regulation</keyword>
<dbReference type="Proteomes" id="UP000594467">
    <property type="component" value="Chromosome"/>
</dbReference>
<keyword evidence="3" id="KW-0804">Transcription</keyword>
<organism evidence="5 6">
    <name type="scientific">Pseudomonas fragi</name>
    <dbReference type="NCBI Taxonomy" id="296"/>
    <lineage>
        <taxon>Bacteria</taxon>
        <taxon>Pseudomonadati</taxon>
        <taxon>Pseudomonadota</taxon>
        <taxon>Gammaproteobacteria</taxon>
        <taxon>Pseudomonadales</taxon>
        <taxon>Pseudomonadaceae</taxon>
        <taxon>Pseudomonas</taxon>
    </lineage>
</organism>
<dbReference type="SUPFAM" id="SSF47413">
    <property type="entry name" value="lambda repressor-like DNA-binding domains"/>
    <property type="match status" value="1"/>
</dbReference>
<dbReference type="PANTHER" id="PTHR46797:SF23">
    <property type="entry name" value="HTH-TYPE TRANSCRIPTIONAL REGULATOR SUTR"/>
    <property type="match status" value="1"/>
</dbReference>
<dbReference type="Gene3D" id="1.10.260.40">
    <property type="entry name" value="lambda repressor-like DNA-binding domains"/>
    <property type="match status" value="1"/>
</dbReference>
<evidence type="ECO:0000256" key="3">
    <source>
        <dbReference type="ARBA" id="ARBA00023163"/>
    </source>
</evidence>
<gene>
    <name evidence="5" type="ORF">I5R27_17000</name>
</gene>
<dbReference type="GO" id="GO:0003677">
    <property type="term" value="F:DNA binding"/>
    <property type="evidence" value="ECO:0007669"/>
    <property type="project" value="UniProtKB-KW"/>
</dbReference>
<sequence>MKNDNPALSAWIGKRIKLFRSSRGITQEQLAEYSGLHRTYIGACERGEKNITIMNLSVICNHLHISLKTFFDDEIY</sequence>
<dbReference type="EMBL" id="CP065202">
    <property type="protein sequence ID" value="QPL30521.1"/>
    <property type="molecule type" value="Genomic_DNA"/>
</dbReference>
<dbReference type="GO" id="GO:0003700">
    <property type="term" value="F:DNA-binding transcription factor activity"/>
    <property type="evidence" value="ECO:0007669"/>
    <property type="project" value="TreeGrafter"/>
</dbReference>
<name>A0A9Q6YDB6_PSEFR</name>
<dbReference type="SMART" id="SM00530">
    <property type="entry name" value="HTH_XRE"/>
    <property type="match status" value="1"/>
</dbReference>
<dbReference type="AlphaFoldDB" id="A0A9Q6YDB6"/>
<dbReference type="RefSeq" id="WP_196882735.1">
    <property type="nucleotide sequence ID" value="NZ_CP065202.1"/>
</dbReference>
<keyword evidence="2" id="KW-0238">DNA-binding</keyword>
<dbReference type="Pfam" id="PF01381">
    <property type="entry name" value="HTH_3"/>
    <property type="match status" value="1"/>
</dbReference>
<dbReference type="PANTHER" id="PTHR46797">
    <property type="entry name" value="HTH-TYPE TRANSCRIPTIONAL REGULATOR"/>
    <property type="match status" value="1"/>
</dbReference>
<evidence type="ECO:0000256" key="1">
    <source>
        <dbReference type="ARBA" id="ARBA00023015"/>
    </source>
</evidence>
<evidence type="ECO:0000256" key="2">
    <source>
        <dbReference type="ARBA" id="ARBA00023125"/>
    </source>
</evidence>
<dbReference type="PROSITE" id="PS50943">
    <property type="entry name" value="HTH_CROC1"/>
    <property type="match status" value="1"/>
</dbReference>
<accession>A0A9Q6YDB6</accession>
<feature type="domain" description="HTH cro/C1-type" evidence="4">
    <location>
        <begin position="16"/>
        <end position="70"/>
    </location>
</feature>
<evidence type="ECO:0000259" key="4">
    <source>
        <dbReference type="PROSITE" id="PS50943"/>
    </source>
</evidence>
<protein>
    <submittedName>
        <fullName evidence="5">Helix-turn-helix transcriptional regulator</fullName>
    </submittedName>
</protein>
<dbReference type="InterPro" id="IPR001387">
    <property type="entry name" value="Cro/C1-type_HTH"/>
</dbReference>
<evidence type="ECO:0000313" key="6">
    <source>
        <dbReference type="Proteomes" id="UP000594467"/>
    </source>
</evidence>